<sequence length="271" mass="30191">MVTKTTAVSSRTGARKGTTPRIRTPKTSEVVADQIRAQIVRGELVEGDTLPPEGQLMETLGVSRPTLREAYRILEAENFISVTRGSRSGAQVHQPQVEVAARYAGYILQSQGTTIADLYASQMAIEPFTVRSLCRMRNNKAAVTALSEHCEYLVTLIEDERIDAFTKGVAEFHSLLVKLTGNKTLTLITQLLQDLMANHKADLMRRDPIEKDARKKRLNSAIKSYRKLIKLIADKEEEAAVAHWRLHLKNAHASWARAGEGERVVDAINAY</sequence>
<dbReference type="Gene3D" id="1.10.10.10">
    <property type="entry name" value="Winged helix-like DNA-binding domain superfamily/Winged helix DNA-binding domain"/>
    <property type="match status" value="1"/>
</dbReference>
<evidence type="ECO:0000259" key="5">
    <source>
        <dbReference type="PROSITE" id="PS50949"/>
    </source>
</evidence>
<keyword evidence="1" id="KW-0805">Transcription regulation</keyword>
<proteinExistence type="predicted"/>
<dbReference type="InterPro" id="IPR008920">
    <property type="entry name" value="TF_FadR/GntR_C"/>
</dbReference>
<dbReference type="SUPFAM" id="SSF46785">
    <property type="entry name" value="Winged helix' DNA-binding domain"/>
    <property type="match status" value="1"/>
</dbReference>
<protein>
    <submittedName>
        <fullName evidence="6">FadR family transcriptional regulator</fullName>
    </submittedName>
</protein>
<dbReference type="PROSITE" id="PS50949">
    <property type="entry name" value="HTH_GNTR"/>
    <property type="match status" value="1"/>
</dbReference>
<dbReference type="SUPFAM" id="SSF48008">
    <property type="entry name" value="GntR ligand-binding domain-like"/>
    <property type="match status" value="1"/>
</dbReference>
<evidence type="ECO:0000256" key="1">
    <source>
        <dbReference type="ARBA" id="ARBA00023015"/>
    </source>
</evidence>
<dbReference type="OrthoDB" id="9028214at2"/>
<dbReference type="EMBL" id="QWFX01000007">
    <property type="protein sequence ID" value="RIJ29836.1"/>
    <property type="molecule type" value="Genomic_DNA"/>
</dbReference>
<evidence type="ECO:0000313" key="6">
    <source>
        <dbReference type="EMBL" id="RIJ29836.1"/>
    </source>
</evidence>
<feature type="domain" description="HTH gntR-type" evidence="5">
    <location>
        <begin position="25"/>
        <end position="95"/>
    </location>
</feature>
<keyword evidence="3" id="KW-0804">Transcription</keyword>
<evidence type="ECO:0000313" key="7">
    <source>
        <dbReference type="Proteomes" id="UP000266385"/>
    </source>
</evidence>
<evidence type="ECO:0000256" key="4">
    <source>
        <dbReference type="SAM" id="MobiDB-lite"/>
    </source>
</evidence>
<dbReference type="Gene3D" id="1.20.120.530">
    <property type="entry name" value="GntR ligand-binding domain-like"/>
    <property type="match status" value="1"/>
</dbReference>
<dbReference type="Pfam" id="PF00392">
    <property type="entry name" value="GntR"/>
    <property type="match status" value="1"/>
</dbReference>
<dbReference type="GO" id="GO:0003700">
    <property type="term" value="F:DNA-binding transcription factor activity"/>
    <property type="evidence" value="ECO:0007669"/>
    <property type="project" value="InterPro"/>
</dbReference>
<dbReference type="InterPro" id="IPR000524">
    <property type="entry name" value="Tscrpt_reg_HTH_GntR"/>
</dbReference>
<reference evidence="6 7" key="1">
    <citation type="submission" date="2018-08" db="EMBL/GenBank/DDBJ databases">
        <title>Henriciella mobilis sp. nov., isolated from seawater.</title>
        <authorList>
            <person name="Cheng H."/>
            <person name="Wu Y.-H."/>
            <person name="Xu X.-W."/>
            <person name="Guo L.-L."/>
        </authorList>
    </citation>
    <scope>NUCLEOTIDE SEQUENCE [LARGE SCALE GENOMIC DNA]</scope>
    <source>
        <strain evidence="6 7">JN25</strain>
    </source>
</reference>
<dbReference type="SMART" id="SM00345">
    <property type="entry name" value="HTH_GNTR"/>
    <property type="match status" value="1"/>
</dbReference>
<dbReference type="Pfam" id="PF07729">
    <property type="entry name" value="FCD"/>
    <property type="match status" value="1"/>
</dbReference>
<accession>A0A399RE20</accession>
<dbReference type="InterPro" id="IPR011711">
    <property type="entry name" value="GntR_C"/>
</dbReference>
<gene>
    <name evidence="6" type="ORF">D1223_09035</name>
</gene>
<dbReference type="Proteomes" id="UP000266385">
    <property type="component" value="Unassembled WGS sequence"/>
</dbReference>
<dbReference type="CDD" id="cd07377">
    <property type="entry name" value="WHTH_GntR"/>
    <property type="match status" value="1"/>
</dbReference>
<dbReference type="AlphaFoldDB" id="A0A399RE20"/>
<feature type="region of interest" description="Disordered" evidence="4">
    <location>
        <begin position="1"/>
        <end position="22"/>
    </location>
</feature>
<dbReference type="PANTHER" id="PTHR43537:SF5">
    <property type="entry name" value="UXU OPERON TRANSCRIPTIONAL REGULATOR"/>
    <property type="match status" value="1"/>
</dbReference>
<comment type="caution">
    <text evidence="6">The sequence shown here is derived from an EMBL/GenBank/DDBJ whole genome shotgun (WGS) entry which is preliminary data.</text>
</comment>
<dbReference type="PRINTS" id="PR00035">
    <property type="entry name" value="HTHGNTR"/>
</dbReference>
<keyword evidence="2" id="KW-0238">DNA-binding</keyword>
<dbReference type="RefSeq" id="WP_119376122.1">
    <property type="nucleotide sequence ID" value="NZ_QWFX01000007.1"/>
</dbReference>
<organism evidence="6 7">
    <name type="scientific">Henriciella mobilis</name>
    <dbReference type="NCBI Taxonomy" id="2305467"/>
    <lineage>
        <taxon>Bacteria</taxon>
        <taxon>Pseudomonadati</taxon>
        <taxon>Pseudomonadota</taxon>
        <taxon>Alphaproteobacteria</taxon>
        <taxon>Hyphomonadales</taxon>
        <taxon>Hyphomonadaceae</taxon>
        <taxon>Henriciella</taxon>
    </lineage>
</organism>
<dbReference type="InterPro" id="IPR036388">
    <property type="entry name" value="WH-like_DNA-bd_sf"/>
</dbReference>
<dbReference type="SMART" id="SM00895">
    <property type="entry name" value="FCD"/>
    <property type="match status" value="1"/>
</dbReference>
<feature type="compositionally biased region" description="Polar residues" evidence="4">
    <location>
        <begin position="1"/>
        <end position="12"/>
    </location>
</feature>
<dbReference type="GO" id="GO:0003677">
    <property type="term" value="F:DNA binding"/>
    <property type="evidence" value="ECO:0007669"/>
    <property type="project" value="UniProtKB-KW"/>
</dbReference>
<dbReference type="PANTHER" id="PTHR43537">
    <property type="entry name" value="TRANSCRIPTIONAL REGULATOR, GNTR FAMILY"/>
    <property type="match status" value="1"/>
</dbReference>
<name>A0A399RE20_9PROT</name>
<keyword evidence="7" id="KW-1185">Reference proteome</keyword>
<evidence type="ECO:0000256" key="2">
    <source>
        <dbReference type="ARBA" id="ARBA00023125"/>
    </source>
</evidence>
<evidence type="ECO:0000256" key="3">
    <source>
        <dbReference type="ARBA" id="ARBA00023163"/>
    </source>
</evidence>
<dbReference type="InterPro" id="IPR036390">
    <property type="entry name" value="WH_DNA-bd_sf"/>
</dbReference>